<reference evidence="1 2" key="1">
    <citation type="submission" date="2024-04" db="EMBL/GenBank/DDBJ databases">
        <title>Phyllosticta paracitricarpa is synonymous to the EU quarantine fungus P. citricarpa based on phylogenomic analyses.</title>
        <authorList>
            <consortium name="Lawrence Berkeley National Laboratory"/>
            <person name="Van Ingen-Buijs V.A."/>
            <person name="Van Westerhoven A.C."/>
            <person name="Haridas S."/>
            <person name="Skiadas P."/>
            <person name="Martin F."/>
            <person name="Groenewald J.Z."/>
            <person name="Crous P.W."/>
            <person name="Seidl M.F."/>
        </authorList>
    </citation>
    <scope>NUCLEOTIDE SEQUENCE [LARGE SCALE GENOMIC DNA]</scope>
    <source>
        <strain evidence="1 2">CBS 123371</strain>
    </source>
</reference>
<dbReference type="EMBL" id="JBBPHU010000010">
    <property type="protein sequence ID" value="KAK7512714.1"/>
    <property type="molecule type" value="Genomic_DNA"/>
</dbReference>
<accession>A0ABR1KEZ6</accession>
<name>A0ABR1KEZ6_9PEZI</name>
<gene>
    <name evidence="1" type="ORF">IWZ03DRAFT_383864</name>
</gene>
<proteinExistence type="predicted"/>
<evidence type="ECO:0000313" key="1">
    <source>
        <dbReference type="EMBL" id="KAK7512714.1"/>
    </source>
</evidence>
<organism evidence="1 2">
    <name type="scientific">Phyllosticta citriasiana</name>
    <dbReference type="NCBI Taxonomy" id="595635"/>
    <lineage>
        <taxon>Eukaryota</taxon>
        <taxon>Fungi</taxon>
        <taxon>Dikarya</taxon>
        <taxon>Ascomycota</taxon>
        <taxon>Pezizomycotina</taxon>
        <taxon>Dothideomycetes</taxon>
        <taxon>Dothideomycetes incertae sedis</taxon>
        <taxon>Botryosphaeriales</taxon>
        <taxon>Phyllostictaceae</taxon>
        <taxon>Phyllosticta</taxon>
    </lineage>
</organism>
<sequence length="199" mass="23040">MYFEGLVAKGTIWEIQPPGPDFWLLDCYREGSLKPTLFGKGLKRLKFERVLLNMNQIQEAFDCVPTLEEVTFQECTIDGPRLDGIPVVTENGELRKELRRLNVAGCNFQRPNRSQMKKFFGALRSYGRLQGLHFEAGRGFSFDWNRSGLEDDRAQLLTDIKRNQILSALNAMNPYIRAQAQVFPNPDMEVNRWTEIFPY</sequence>
<keyword evidence="2" id="KW-1185">Reference proteome</keyword>
<evidence type="ECO:0000313" key="2">
    <source>
        <dbReference type="Proteomes" id="UP001363622"/>
    </source>
</evidence>
<comment type="caution">
    <text evidence="1">The sequence shown here is derived from an EMBL/GenBank/DDBJ whole genome shotgun (WGS) entry which is preliminary data.</text>
</comment>
<protein>
    <submittedName>
        <fullName evidence="1">Uncharacterized protein</fullName>
    </submittedName>
</protein>
<dbReference type="Proteomes" id="UP001363622">
    <property type="component" value="Unassembled WGS sequence"/>
</dbReference>